<sequence>MSRNSANRSPFATTFEQHVFRIGKAALFAAASGYASRQAREGAFGEQGVWIAPLAVVLSLLMSACVLILLAAWAAEQLRNPKIAAAAAVATVLLYCQRPNPAYWITLGHESVTVLWRVMLWIAR</sequence>
<evidence type="ECO:0000313" key="2">
    <source>
        <dbReference type="EMBL" id="QDV81226.1"/>
    </source>
</evidence>
<name>A0ABX5XKR2_9BACT</name>
<dbReference type="RefSeq" id="WP_145207059.1">
    <property type="nucleotide sequence ID" value="NZ_CP036432.1"/>
</dbReference>
<keyword evidence="3" id="KW-1185">Reference proteome</keyword>
<accession>A0ABX5XKR2</accession>
<proteinExistence type="predicted"/>
<evidence type="ECO:0008006" key="4">
    <source>
        <dbReference type="Google" id="ProtNLM"/>
    </source>
</evidence>
<protein>
    <recommendedName>
        <fullName evidence="4">DoxX</fullName>
    </recommendedName>
</protein>
<keyword evidence="1" id="KW-0472">Membrane</keyword>
<evidence type="ECO:0000256" key="1">
    <source>
        <dbReference type="SAM" id="Phobius"/>
    </source>
</evidence>
<evidence type="ECO:0000313" key="3">
    <source>
        <dbReference type="Proteomes" id="UP000318081"/>
    </source>
</evidence>
<feature type="transmembrane region" description="Helical" evidence="1">
    <location>
        <begin position="50"/>
        <end position="73"/>
    </location>
</feature>
<keyword evidence="1" id="KW-1133">Transmembrane helix</keyword>
<dbReference type="EMBL" id="CP036432">
    <property type="protein sequence ID" value="QDV81226.1"/>
    <property type="molecule type" value="Genomic_DNA"/>
</dbReference>
<keyword evidence="1" id="KW-0812">Transmembrane</keyword>
<organism evidence="2 3">
    <name type="scientific">Stieleria magnilauensis</name>
    <dbReference type="NCBI Taxonomy" id="2527963"/>
    <lineage>
        <taxon>Bacteria</taxon>
        <taxon>Pseudomonadati</taxon>
        <taxon>Planctomycetota</taxon>
        <taxon>Planctomycetia</taxon>
        <taxon>Pirellulales</taxon>
        <taxon>Pirellulaceae</taxon>
        <taxon>Stieleria</taxon>
    </lineage>
</organism>
<reference evidence="2 3" key="1">
    <citation type="submission" date="2019-02" db="EMBL/GenBank/DDBJ databases">
        <title>Deep-cultivation of Planctomycetes and their phenomic and genomic characterization uncovers novel biology.</title>
        <authorList>
            <person name="Wiegand S."/>
            <person name="Jogler M."/>
            <person name="Boedeker C."/>
            <person name="Pinto D."/>
            <person name="Vollmers J."/>
            <person name="Rivas-Marin E."/>
            <person name="Kohn T."/>
            <person name="Peeters S.H."/>
            <person name="Heuer A."/>
            <person name="Rast P."/>
            <person name="Oberbeckmann S."/>
            <person name="Bunk B."/>
            <person name="Jeske O."/>
            <person name="Meyerdierks A."/>
            <person name="Storesund J.E."/>
            <person name="Kallscheuer N."/>
            <person name="Luecker S."/>
            <person name="Lage O.M."/>
            <person name="Pohl T."/>
            <person name="Merkel B.J."/>
            <person name="Hornburger P."/>
            <person name="Mueller R.-W."/>
            <person name="Bruemmer F."/>
            <person name="Labrenz M."/>
            <person name="Spormann A.M."/>
            <person name="Op den Camp H."/>
            <person name="Overmann J."/>
            <person name="Amann R."/>
            <person name="Jetten M.S.M."/>
            <person name="Mascher T."/>
            <person name="Medema M.H."/>
            <person name="Devos D.P."/>
            <person name="Kaster A.-K."/>
            <person name="Ovreas L."/>
            <person name="Rohde M."/>
            <person name="Galperin M.Y."/>
            <person name="Jogler C."/>
        </authorList>
    </citation>
    <scope>NUCLEOTIDE SEQUENCE [LARGE SCALE GENOMIC DNA]</scope>
    <source>
        <strain evidence="2 3">TBK1r</strain>
    </source>
</reference>
<dbReference type="Proteomes" id="UP000318081">
    <property type="component" value="Chromosome"/>
</dbReference>
<gene>
    <name evidence="2" type="ORF">TBK1r_01410</name>
</gene>